<name>A0A5N0UWW7_9PSEU</name>
<dbReference type="EMBL" id="VMNW02000056">
    <property type="protein sequence ID" value="KAA9155538.1"/>
    <property type="molecule type" value="Genomic_DNA"/>
</dbReference>
<gene>
    <name evidence="1" type="ORF">FPZ12_029525</name>
</gene>
<dbReference type="RefSeq" id="WP_144748832.1">
    <property type="nucleotide sequence ID" value="NZ_VMNW02000056.1"/>
</dbReference>
<accession>A0A5N0UWW7</accession>
<organism evidence="1 2">
    <name type="scientific">Amycolatopsis acidicola</name>
    <dbReference type="NCBI Taxonomy" id="2596893"/>
    <lineage>
        <taxon>Bacteria</taxon>
        <taxon>Bacillati</taxon>
        <taxon>Actinomycetota</taxon>
        <taxon>Actinomycetes</taxon>
        <taxon>Pseudonocardiales</taxon>
        <taxon>Pseudonocardiaceae</taxon>
        <taxon>Amycolatopsis</taxon>
    </lineage>
</organism>
<protein>
    <submittedName>
        <fullName evidence="1">Uncharacterized protein</fullName>
    </submittedName>
</protein>
<sequence length="180" mass="20118">MIDPAIHAEYLAARHAYGDAFNIIRDRELDSRDLAFGARYGLISPASFGRRVEWRIAEAFDLFLEPASAHRGDATNDAGRAFEIKASAAASGTAIFNQIRLAEPISRYLLAALDADLGWHVFVLTHEQLATEPLLRNQHSRTHLKMIRLPVCGEDWLRWSDDYEHVVVGALEDLPATLVP</sequence>
<proteinExistence type="predicted"/>
<dbReference type="Proteomes" id="UP000319769">
    <property type="component" value="Unassembled WGS sequence"/>
</dbReference>
<keyword evidence="2" id="KW-1185">Reference proteome</keyword>
<dbReference type="AlphaFoldDB" id="A0A5N0UWW7"/>
<comment type="caution">
    <text evidence="1">The sequence shown here is derived from an EMBL/GenBank/DDBJ whole genome shotgun (WGS) entry which is preliminary data.</text>
</comment>
<reference evidence="1" key="1">
    <citation type="submission" date="2019-09" db="EMBL/GenBank/DDBJ databases">
        <authorList>
            <person name="Teo W.F.A."/>
            <person name="Duangmal K."/>
        </authorList>
    </citation>
    <scope>NUCLEOTIDE SEQUENCE [LARGE SCALE GENOMIC DNA]</scope>
    <source>
        <strain evidence="1">K81G1</strain>
    </source>
</reference>
<evidence type="ECO:0000313" key="2">
    <source>
        <dbReference type="Proteomes" id="UP000319769"/>
    </source>
</evidence>
<evidence type="ECO:0000313" key="1">
    <source>
        <dbReference type="EMBL" id="KAA9155538.1"/>
    </source>
</evidence>